<reference evidence="1" key="2">
    <citation type="submission" date="2021-01" db="EMBL/GenBank/DDBJ databases">
        <authorList>
            <person name="Schikora-Tamarit M.A."/>
        </authorList>
    </citation>
    <scope>NUCLEOTIDE SEQUENCE</scope>
    <source>
        <strain evidence="1">NCAIM Y.01608</strain>
    </source>
</reference>
<keyword evidence="2" id="KW-1185">Reference proteome</keyword>
<dbReference type="Proteomes" id="UP000788993">
    <property type="component" value="Unassembled WGS sequence"/>
</dbReference>
<evidence type="ECO:0000313" key="2">
    <source>
        <dbReference type="Proteomes" id="UP000788993"/>
    </source>
</evidence>
<gene>
    <name evidence="1" type="ORF">OGATHE_000973</name>
</gene>
<evidence type="ECO:0000313" key="1">
    <source>
        <dbReference type="EMBL" id="KAH3677499.1"/>
    </source>
</evidence>
<dbReference type="AlphaFoldDB" id="A0A9P8PU90"/>
<dbReference type="EMBL" id="JAEUBD010000108">
    <property type="protein sequence ID" value="KAH3677499.1"/>
    <property type="molecule type" value="Genomic_DNA"/>
</dbReference>
<reference evidence="1" key="1">
    <citation type="journal article" date="2021" name="Open Biol.">
        <title>Shared evolutionary footprints suggest mitochondrial oxidative damage underlies multiple complex I losses in fungi.</title>
        <authorList>
            <person name="Schikora-Tamarit M.A."/>
            <person name="Marcet-Houben M."/>
            <person name="Nosek J."/>
            <person name="Gabaldon T."/>
        </authorList>
    </citation>
    <scope>NUCLEOTIDE SEQUENCE</scope>
    <source>
        <strain evidence="1">NCAIM Y.01608</strain>
    </source>
</reference>
<organism evidence="1 2">
    <name type="scientific">Ogataea polymorpha</name>
    <dbReference type="NCBI Taxonomy" id="460523"/>
    <lineage>
        <taxon>Eukaryota</taxon>
        <taxon>Fungi</taxon>
        <taxon>Dikarya</taxon>
        <taxon>Ascomycota</taxon>
        <taxon>Saccharomycotina</taxon>
        <taxon>Pichiomycetes</taxon>
        <taxon>Pichiales</taxon>
        <taxon>Pichiaceae</taxon>
        <taxon>Ogataea</taxon>
    </lineage>
</organism>
<name>A0A9P8PU90_9ASCO</name>
<sequence>MKIVADMPIKTPRAFSRGESLLKFRSISDRGKSFTEVLSPMDIDRVDVCVLVFVELVESVDEKLDIDVLAIGPVEDGSSEVGGENTEETYCTSSS</sequence>
<accession>A0A9P8PU90</accession>
<comment type="caution">
    <text evidence="1">The sequence shown here is derived from an EMBL/GenBank/DDBJ whole genome shotgun (WGS) entry which is preliminary data.</text>
</comment>
<protein>
    <submittedName>
        <fullName evidence="1">Uncharacterized protein</fullName>
    </submittedName>
</protein>
<proteinExistence type="predicted"/>